<feature type="compositionally biased region" description="Low complexity" evidence="1">
    <location>
        <begin position="12"/>
        <end position="27"/>
    </location>
</feature>
<feature type="compositionally biased region" description="Gly residues" evidence="1">
    <location>
        <begin position="87"/>
        <end position="98"/>
    </location>
</feature>
<gene>
    <name evidence="2" type="ORF">SAMN05444340_11096</name>
</gene>
<protein>
    <recommendedName>
        <fullName evidence="4">Mu-like prophage FluMu N-terminal domain-containing protein</fullName>
    </recommendedName>
</protein>
<organism evidence="2 3">
    <name type="scientific">Citreimonas salinaria</name>
    <dbReference type="NCBI Taxonomy" id="321339"/>
    <lineage>
        <taxon>Bacteria</taxon>
        <taxon>Pseudomonadati</taxon>
        <taxon>Pseudomonadota</taxon>
        <taxon>Alphaproteobacteria</taxon>
        <taxon>Rhodobacterales</taxon>
        <taxon>Roseobacteraceae</taxon>
        <taxon>Citreimonas</taxon>
    </lineage>
</organism>
<evidence type="ECO:0000313" key="3">
    <source>
        <dbReference type="Proteomes" id="UP000199286"/>
    </source>
</evidence>
<evidence type="ECO:0000313" key="2">
    <source>
        <dbReference type="EMBL" id="SDY55358.1"/>
    </source>
</evidence>
<proteinExistence type="predicted"/>
<name>A0A1H3KUC8_9RHOB</name>
<keyword evidence="3" id="KW-1185">Reference proteome</keyword>
<evidence type="ECO:0000256" key="1">
    <source>
        <dbReference type="SAM" id="MobiDB-lite"/>
    </source>
</evidence>
<accession>A0A1H3KUC8</accession>
<dbReference type="STRING" id="321339.SAMN05444340_11096"/>
<evidence type="ECO:0008006" key="4">
    <source>
        <dbReference type="Google" id="ProtNLM"/>
    </source>
</evidence>
<dbReference type="RefSeq" id="WP_089883855.1">
    <property type="nucleotide sequence ID" value="NZ_FNPF01000010.1"/>
</dbReference>
<dbReference type="Gene3D" id="3.40.5.80">
    <property type="match status" value="1"/>
</dbReference>
<feature type="compositionally biased region" description="Low complexity" evidence="1">
    <location>
        <begin position="61"/>
        <end position="86"/>
    </location>
</feature>
<reference evidence="2 3" key="1">
    <citation type="submission" date="2016-10" db="EMBL/GenBank/DDBJ databases">
        <authorList>
            <person name="de Groot N.N."/>
        </authorList>
    </citation>
    <scope>NUCLEOTIDE SEQUENCE [LARGE SCALE GENOMIC DNA]</scope>
    <source>
        <strain evidence="2 3">DSM 26880</strain>
    </source>
</reference>
<dbReference type="OrthoDB" id="7861257at2"/>
<feature type="compositionally biased region" description="Low complexity" evidence="1">
    <location>
        <begin position="41"/>
        <end position="50"/>
    </location>
</feature>
<sequence length="164" mass="16146">MARKASPKKAGAKAPAATDQADAKATGIEVPVASAHPDGRATAAEAEIAAGQTVAPGPAREPAATEQAGATAPAAEAEPAAVVQGTAAGGAGETGGGAAASRTPIPTKAKPLVVVVKGPKRGRWRAGRHFGAQPVTIPLEELTEGEKAALIADPRLSVETREAD</sequence>
<dbReference type="Proteomes" id="UP000199286">
    <property type="component" value="Unassembled WGS sequence"/>
</dbReference>
<feature type="region of interest" description="Disordered" evidence="1">
    <location>
        <begin position="1"/>
        <end position="109"/>
    </location>
</feature>
<dbReference type="SUPFAM" id="SSF160059">
    <property type="entry name" value="PriA/YqbF domain"/>
    <property type="match status" value="1"/>
</dbReference>
<feature type="compositionally biased region" description="Basic residues" evidence="1">
    <location>
        <begin position="1"/>
        <end position="11"/>
    </location>
</feature>
<dbReference type="AlphaFoldDB" id="A0A1H3KUC8"/>
<dbReference type="EMBL" id="FNPF01000010">
    <property type="protein sequence ID" value="SDY55358.1"/>
    <property type="molecule type" value="Genomic_DNA"/>
</dbReference>